<feature type="domain" description="CCAAT-binding factor" evidence="3">
    <location>
        <begin position="159"/>
        <end position="320"/>
    </location>
</feature>
<dbReference type="PANTHER" id="PTHR14428">
    <property type="entry name" value="NUCLEOLAR COMPLEX PROTEIN 3"/>
    <property type="match status" value="1"/>
</dbReference>
<dbReference type="Proteomes" id="UP000053766">
    <property type="component" value="Unassembled WGS sequence"/>
</dbReference>
<keyword evidence="2" id="KW-0175">Coiled coil</keyword>
<dbReference type="AlphaFoldDB" id="A0A0D8XJH9"/>
<dbReference type="STRING" id="29172.A0A0D8XJH9"/>
<gene>
    <name evidence="4" type="ORF">DICVIV_09209</name>
</gene>
<keyword evidence="5" id="KW-1185">Reference proteome</keyword>
<evidence type="ECO:0000259" key="3">
    <source>
        <dbReference type="Pfam" id="PF03914"/>
    </source>
</evidence>
<dbReference type="InterPro" id="IPR005612">
    <property type="entry name" value="CCAAT-binding_factor"/>
</dbReference>
<dbReference type="EMBL" id="KN716451">
    <property type="protein sequence ID" value="KJH44750.1"/>
    <property type="molecule type" value="Genomic_DNA"/>
</dbReference>
<accession>A0A0D8XJH9</accession>
<dbReference type="Pfam" id="PF03914">
    <property type="entry name" value="CBF"/>
    <property type="match status" value="1"/>
</dbReference>
<evidence type="ECO:0000313" key="5">
    <source>
        <dbReference type="Proteomes" id="UP000053766"/>
    </source>
</evidence>
<sequence length="342" mass="38718">MSLFGVKSIASLVNKRKGYVPPELIATFLSLNIKEVTKDDRKSEKGRIFAKRARLKRERCNKTANKYKKQLNKLEADLKELDAVETISTKLKTATETMKHVFQCYFSVLMRVSNVALFEPVLEGFSKFAHLLGVEYFEDIVCAMENLVDNEKLRLLDKLYCIHTVFVILSGEGQLINIDPSRLYRTVYRLLNQLPFENRPEVRQKQTSAVARVLDIMINERRKQLPLFRVAAFVKRLLSVATIMDDLSALCLLALVRSFFIAHSKLVQLVGDEESLTGDSGGVFRADIDDPDVSNALATSVRLELKMLGKRRHHLLSLFAQSILHSAQSGGPLKLHPELTSV</sequence>
<dbReference type="GO" id="GO:0003682">
    <property type="term" value="F:chromatin binding"/>
    <property type="evidence" value="ECO:0007669"/>
    <property type="project" value="TreeGrafter"/>
</dbReference>
<dbReference type="InterPro" id="IPR016903">
    <property type="entry name" value="Nucleolar_cplx-assoc_3"/>
</dbReference>
<evidence type="ECO:0000313" key="4">
    <source>
        <dbReference type="EMBL" id="KJH44750.1"/>
    </source>
</evidence>
<reference evidence="4 5" key="1">
    <citation type="submission" date="2013-11" db="EMBL/GenBank/DDBJ databases">
        <title>Draft genome of the bovine lungworm Dictyocaulus viviparus.</title>
        <authorList>
            <person name="Mitreva M."/>
        </authorList>
    </citation>
    <scope>NUCLEOTIDE SEQUENCE [LARGE SCALE GENOMIC DNA]</scope>
    <source>
        <strain evidence="4 5">HannoverDv2000</strain>
    </source>
</reference>
<proteinExistence type="inferred from homology"/>
<protein>
    <submittedName>
        <fullName evidence="4">CBF/Mak21 family protein</fullName>
    </submittedName>
</protein>
<reference evidence="5" key="2">
    <citation type="journal article" date="2016" name="Sci. Rep.">
        <title>Dictyocaulus viviparus genome, variome and transcriptome elucidate lungworm biology and support future intervention.</title>
        <authorList>
            <person name="McNulty S.N."/>
            <person name="Strube C."/>
            <person name="Rosa B.A."/>
            <person name="Martin J.C."/>
            <person name="Tyagi R."/>
            <person name="Choi Y.J."/>
            <person name="Wang Q."/>
            <person name="Hallsworth Pepin K."/>
            <person name="Zhang X."/>
            <person name="Ozersky P."/>
            <person name="Wilson R.K."/>
            <person name="Sternberg P.W."/>
            <person name="Gasser R.B."/>
            <person name="Mitreva M."/>
        </authorList>
    </citation>
    <scope>NUCLEOTIDE SEQUENCE [LARGE SCALE GENOMIC DNA]</scope>
    <source>
        <strain evidence="5">HannoverDv2000</strain>
    </source>
</reference>
<evidence type="ECO:0000256" key="1">
    <source>
        <dbReference type="ARBA" id="ARBA00007797"/>
    </source>
</evidence>
<organism evidence="4 5">
    <name type="scientific">Dictyocaulus viviparus</name>
    <name type="common">Bovine lungworm</name>
    <dbReference type="NCBI Taxonomy" id="29172"/>
    <lineage>
        <taxon>Eukaryota</taxon>
        <taxon>Metazoa</taxon>
        <taxon>Ecdysozoa</taxon>
        <taxon>Nematoda</taxon>
        <taxon>Chromadorea</taxon>
        <taxon>Rhabditida</taxon>
        <taxon>Rhabditina</taxon>
        <taxon>Rhabditomorpha</taxon>
        <taxon>Strongyloidea</taxon>
        <taxon>Metastrongylidae</taxon>
        <taxon>Dictyocaulus</taxon>
    </lineage>
</organism>
<name>A0A0D8XJH9_DICVI</name>
<feature type="coiled-coil region" evidence="2">
    <location>
        <begin position="50"/>
        <end position="84"/>
    </location>
</feature>
<comment type="similarity">
    <text evidence="1">Belongs to the CBF/MAK21 family.</text>
</comment>
<dbReference type="OrthoDB" id="10263597at2759"/>
<evidence type="ECO:0000256" key="2">
    <source>
        <dbReference type="SAM" id="Coils"/>
    </source>
</evidence>
<dbReference type="GO" id="GO:0006270">
    <property type="term" value="P:DNA replication initiation"/>
    <property type="evidence" value="ECO:0007669"/>
    <property type="project" value="TreeGrafter"/>
</dbReference>
<dbReference type="GO" id="GO:0005730">
    <property type="term" value="C:nucleolus"/>
    <property type="evidence" value="ECO:0007669"/>
    <property type="project" value="TreeGrafter"/>
</dbReference>
<dbReference type="PANTHER" id="PTHR14428:SF5">
    <property type="entry name" value="NUCLEOLAR COMPLEX PROTEIN 3 HOMOLOG"/>
    <property type="match status" value="1"/>
</dbReference>